<keyword evidence="2" id="KW-0472">Membrane</keyword>
<feature type="compositionally biased region" description="Low complexity" evidence="1">
    <location>
        <begin position="16"/>
        <end position="25"/>
    </location>
</feature>
<evidence type="ECO:0000256" key="1">
    <source>
        <dbReference type="SAM" id="MobiDB-lite"/>
    </source>
</evidence>
<name>A0ABN2WYX6_9ACTN</name>
<feature type="transmembrane region" description="Helical" evidence="2">
    <location>
        <begin position="32"/>
        <end position="62"/>
    </location>
</feature>
<protein>
    <recommendedName>
        <fullName evidence="5">DUF4190 domain-containing protein</fullName>
    </recommendedName>
</protein>
<reference evidence="3 4" key="1">
    <citation type="journal article" date="2019" name="Int. J. Syst. Evol. Microbiol.">
        <title>The Global Catalogue of Microorganisms (GCM) 10K type strain sequencing project: providing services to taxonomists for standard genome sequencing and annotation.</title>
        <authorList>
            <consortium name="The Broad Institute Genomics Platform"/>
            <consortium name="The Broad Institute Genome Sequencing Center for Infectious Disease"/>
            <person name="Wu L."/>
            <person name="Ma J."/>
        </authorList>
    </citation>
    <scope>NUCLEOTIDE SEQUENCE [LARGE SCALE GENOMIC DNA]</scope>
    <source>
        <strain evidence="3 4">JCM 15478</strain>
    </source>
</reference>
<gene>
    <name evidence="3" type="ORF">GCM10009801_74040</name>
</gene>
<evidence type="ECO:0008006" key="5">
    <source>
        <dbReference type="Google" id="ProtNLM"/>
    </source>
</evidence>
<keyword evidence="2" id="KW-0812">Transmembrane</keyword>
<dbReference type="EMBL" id="BAAAPE010000025">
    <property type="protein sequence ID" value="GAA2101078.1"/>
    <property type="molecule type" value="Genomic_DNA"/>
</dbReference>
<evidence type="ECO:0000313" key="4">
    <source>
        <dbReference type="Proteomes" id="UP001500016"/>
    </source>
</evidence>
<proteinExistence type="predicted"/>
<evidence type="ECO:0000256" key="2">
    <source>
        <dbReference type="SAM" id="Phobius"/>
    </source>
</evidence>
<keyword evidence="2" id="KW-1133">Transmembrane helix</keyword>
<organism evidence="3 4">
    <name type="scientific">Streptomyces albiaxialis</name>
    <dbReference type="NCBI Taxonomy" id="329523"/>
    <lineage>
        <taxon>Bacteria</taxon>
        <taxon>Bacillati</taxon>
        <taxon>Actinomycetota</taxon>
        <taxon>Actinomycetes</taxon>
        <taxon>Kitasatosporales</taxon>
        <taxon>Streptomycetaceae</taxon>
        <taxon>Streptomyces</taxon>
    </lineage>
</organism>
<comment type="caution">
    <text evidence="3">The sequence shown here is derived from an EMBL/GenBank/DDBJ whole genome shotgun (WGS) entry which is preliminary data.</text>
</comment>
<dbReference type="Proteomes" id="UP001500016">
    <property type="component" value="Unassembled WGS sequence"/>
</dbReference>
<feature type="transmembrane region" description="Helical" evidence="2">
    <location>
        <begin position="82"/>
        <end position="101"/>
    </location>
</feature>
<feature type="region of interest" description="Disordered" evidence="1">
    <location>
        <begin position="1"/>
        <end position="25"/>
    </location>
</feature>
<dbReference type="RefSeq" id="WP_344534718.1">
    <property type="nucleotide sequence ID" value="NZ_BAAAPE010000025.1"/>
</dbReference>
<keyword evidence="4" id="KW-1185">Reference proteome</keyword>
<sequence>MPHQDGEGGGGGASGAPGTPGAAGNRPGELSLALGIVALLGSFFPVIGDFVAAPLGVLALLLGARGVWNSERGRATNFGPSLIGATLGALAVLIAALMFAVTR</sequence>
<accession>A0ABN2WYX6</accession>
<evidence type="ECO:0000313" key="3">
    <source>
        <dbReference type="EMBL" id="GAA2101078.1"/>
    </source>
</evidence>